<name>A0A5N0EDM7_9NOCA</name>
<proteinExistence type="predicted"/>
<protein>
    <submittedName>
        <fullName evidence="1">Uncharacterized protein</fullName>
    </submittedName>
</protein>
<evidence type="ECO:0000313" key="1">
    <source>
        <dbReference type="EMBL" id="KAA8887518.1"/>
    </source>
</evidence>
<dbReference type="OrthoDB" id="4554177at2"/>
<sequence>MSTVLRRIVGGGCLFVLACGTVIARADQATADPGGCYVDRGLTDAVALCHEGYGSTVLEVECLGISVPATPDSPIFGPYPGTDSPSAAVGQSMRASCVTTTALGITTRAFVSPS</sequence>
<comment type="caution">
    <text evidence="1">The sequence shown here is derived from an EMBL/GenBank/DDBJ whole genome shotgun (WGS) entry which is preliminary data.</text>
</comment>
<dbReference type="EMBL" id="VXLC01000006">
    <property type="protein sequence ID" value="KAA8887518.1"/>
    <property type="molecule type" value="Genomic_DNA"/>
</dbReference>
<dbReference type="RefSeq" id="WP_150403092.1">
    <property type="nucleotide sequence ID" value="NZ_VXLC01000006.1"/>
</dbReference>
<dbReference type="PROSITE" id="PS51257">
    <property type="entry name" value="PROKAR_LIPOPROTEIN"/>
    <property type="match status" value="1"/>
</dbReference>
<gene>
    <name evidence="1" type="ORF">F3087_17715</name>
</gene>
<evidence type="ECO:0000313" key="2">
    <source>
        <dbReference type="Proteomes" id="UP000323876"/>
    </source>
</evidence>
<dbReference type="AlphaFoldDB" id="A0A5N0EDM7"/>
<dbReference type="Proteomes" id="UP000323876">
    <property type="component" value="Unassembled WGS sequence"/>
</dbReference>
<accession>A0A5N0EDM7</accession>
<organism evidence="1 2">
    <name type="scientific">Nocardia colli</name>
    <dbReference type="NCBI Taxonomy" id="2545717"/>
    <lineage>
        <taxon>Bacteria</taxon>
        <taxon>Bacillati</taxon>
        <taxon>Actinomycetota</taxon>
        <taxon>Actinomycetes</taxon>
        <taxon>Mycobacteriales</taxon>
        <taxon>Nocardiaceae</taxon>
        <taxon>Nocardia</taxon>
    </lineage>
</organism>
<keyword evidence="2" id="KW-1185">Reference proteome</keyword>
<reference evidence="1 2" key="1">
    <citation type="submission" date="2019-09" db="EMBL/GenBank/DDBJ databases">
        <authorList>
            <person name="Wang X."/>
        </authorList>
    </citation>
    <scope>NUCLEOTIDE SEQUENCE [LARGE SCALE GENOMIC DNA]</scope>
    <source>
        <strain evidence="1 2">CICC 11023</strain>
    </source>
</reference>